<dbReference type="InterPro" id="IPR001584">
    <property type="entry name" value="Integrase_cat-core"/>
</dbReference>
<dbReference type="Proteomes" id="UP000239663">
    <property type="component" value="Unassembled WGS sequence"/>
</dbReference>
<protein>
    <submittedName>
        <fullName evidence="3">IS3 family transposase</fullName>
    </submittedName>
</protein>
<dbReference type="PANTHER" id="PTHR46889:SF5">
    <property type="entry name" value="INTEGRASE PROTEIN"/>
    <property type="match status" value="1"/>
</dbReference>
<dbReference type="InterPro" id="IPR012337">
    <property type="entry name" value="RNaseH-like_sf"/>
</dbReference>
<dbReference type="NCBIfam" id="NF033516">
    <property type="entry name" value="transpos_IS3"/>
    <property type="match status" value="1"/>
</dbReference>
<dbReference type="Pfam" id="PF13333">
    <property type="entry name" value="rve_2"/>
    <property type="match status" value="1"/>
</dbReference>
<dbReference type="OrthoDB" id="9781005at2"/>
<organism evidence="3 4">
    <name type="scientific">Pradoshia eiseniae</name>
    <dbReference type="NCBI Taxonomy" id="2064768"/>
    <lineage>
        <taxon>Bacteria</taxon>
        <taxon>Bacillati</taxon>
        <taxon>Bacillota</taxon>
        <taxon>Bacilli</taxon>
        <taxon>Bacillales</taxon>
        <taxon>Bacillaceae</taxon>
        <taxon>Pradoshia</taxon>
    </lineage>
</organism>
<gene>
    <name evidence="3" type="ORF">CYL18_18905</name>
</gene>
<reference evidence="3 4" key="1">
    <citation type="submission" date="2017-12" db="EMBL/GenBank/DDBJ databases">
        <title>Taxonomic description and draft genome of Pradoshia cofamensis Gen. nov., sp. nov., a thermotolerant bacillale isolated from anterior gut of earthworm Eisenia fetida.</title>
        <authorList>
            <person name="Saha T."/>
            <person name="Chakraborty R."/>
        </authorList>
    </citation>
    <scope>NUCLEOTIDE SEQUENCE [LARGE SCALE GENOMIC DNA]</scope>
    <source>
        <strain evidence="3 4">EAG3</strain>
    </source>
</reference>
<dbReference type="SUPFAM" id="SSF53098">
    <property type="entry name" value="Ribonuclease H-like"/>
    <property type="match status" value="1"/>
</dbReference>
<keyword evidence="4" id="KW-1185">Reference proteome</keyword>
<dbReference type="Gene3D" id="3.30.420.10">
    <property type="entry name" value="Ribonuclease H-like superfamily/Ribonuclease H"/>
    <property type="match status" value="1"/>
</dbReference>
<accession>A0A2S7MV14</accession>
<dbReference type="GO" id="GO:0015074">
    <property type="term" value="P:DNA integration"/>
    <property type="evidence" value="ECO:0007669"/>
    <property type="project" value="InterPro"/>
</dbReference>
<comment type="function">
    <text evidence="1">Involved in the transposition of the insertion sequence.</text>
</comment>
<evidence type="ECO:0000313" key="3">
    <source>
        <dbReference type="EMBL" id="PQD93631.1"/>
    </source>
</evidence>
<dbReference type="InterPro" id="IPR048020">
    <property type="entry name" value="Transpos_IS3"/>
</dbReference>
<dbReference type="SUPFAM" id="SSF46689">
    <property type="entry name" value="Homeodomain-like"/>
    <property type="match status" value="1"/>
</dbReference>
<evidence type="ECO:0000256" key="1">
    <source>
        <dbReference type="ARBA" id="ARBA00002286"/>
    </source>
</evidence>
<dbReference type="InterPro" id="IPR050900">
    <property type="entry name" value="Transposase_IS3/IS150/IS904"/>
</dbReference>
<dbReference type="InterPro" id="IPR009057">
    <property type="entry name" value="Homeodomain-like_sf"/>
</dbReference>
<dbReference type="InterPro" id="IPR036397">
    <property type="entry name" value="RNaseH_sf"/>
</dbReference>
<evidence type="ECO:0000259" key="2">
    <source>
        <dbReference type="PROSITE" id="PS50994"/>
    </source>
</evidence>
<dbReference type="GO" id="GO:0003676">
    <property type="term" value="F:nucleic acid binding"/>
    <property type="evidence" value="ECO:0007669"/>
    <property type="project" value="InterPro"/>
</dbReference>
<dbReference type="EMBL" id="PKOZ01000041">
    <property type="protein sequence ID" value="PQD93631.1"/>
    <property type="molecule type" value="Genomic_DNA"/>
</dbReference>
<name>A0A2S7MV14_9BACI</name>
<sequence>MSKIIFNEHQQRLLEANPNVKAVTDRAIQYTPDFKLQAVKQNQSGKGPAEIFREAGFDLEVIGIKKAQSALARWRRTFQTYGENGFLEERRGKASKGRPKKENASAEKKLAQAEARIRLLEAELTLPKKARRVGKAGEEESSLKAREKYQVINETIRLYQLKNMVRYLCEVAKVSPSGYYKWLQNAEKQAIREESDYQDYVFLKEIYDEAQGKIGYRGLYMEVTEKAGQPMNHKKILRLMRKFHFFAKVRRANPYRTMAKATEVHRQVPNHLNRQFDQQEPGKVFLTDITYLQIRGGKTAYLSCVKDVATREIVAYELSTSLRMEIVYRTLTKLESFYENQLHPEAMIHSDQGFHYTHPEYQSRVKEMGLLQSMSRRGNCLDNAPMESFFGHMKDEVPYKKANSLAELKYMIDDYMDHYNNTRKQWTLKKMAPAAYRSHLIAA</sequence>
<proteinExistence type="predicted"/>
<dbReference type="PANTHER" id="PTHR46889">
    <property type="entry name" value="TRANSPOSASE INSF FOR INSERTION SEQUENCE IS3B-RELATED"/>
    <property type="match status" value="1"/>
</dbReference>
<dbReference type="InterPro" id="IPR025948">
    <property type="entry name" value="HTH-like_dom"/>
</dbReference>
<dbReference type="Pfam" id="PF13276">
    <property type="entry name" value="HTH_21"/>
    <property type="match status" value="1"/>
</dbReference>
<dbReference type="PROSITE" id="PS50994">
    <property type="entry name" value="INTEGRASE"/>
    <property type="match status" value="1"/>
</dbReference>
<comment type="caution">
    <text evidence="3">The sequence shown here is derived from an EMBL/GenBank/DDBJ whole genome shotgun (WGS) entry which is preliminary data.</text>
</comment>
<evidence type="ECO:0000313" key="4">
    <source>
        <dbReference type="Proteomes" id="UP000239663"/>
    </source>
</evidence>
<dbReference type="Pfam" id="PF00665">
    <property type="entry name" value="rve"/>
    <property type="match status" value="1"/>
</dbReference>
<dbReference type="AlphaFoldDB" id="A0A2S7MV14"/>
<dbReference type="RefSeq" id="WP_104851014.1">
    <property type="nucleotide sequence ID" value="NZ_PKOZ01000041.1"/>
</dbReference>
<feature type="domain" description="Integrase catalytic" evidence="2">
    <location>
        <begin position="277"/>
        <end position="441"/>
    </location>
</feature>